<sequence length="524" mass="55503">MGDAQPQGFVMEEPARRSITIDATGVPGLDTVLGGGLPRGAMALIVGPPGSGKTTLAIQTGFAAARAGRRVLILTALSEPTVKLVTHMRTLTFFDATLVGDSVQIFNLGQFLSEGLGVTADALVAAARQQRADLVIIDGFRGIRGAASVPQESRQFLYDVGGRLNVLGATVLVTSEADARDSALYPEATTADVIIGISFALVGVRQRRGLEVLKVRGGAPLPGLHGMMLNTAGVTVFPRLEARMVAGATLEEDSLGAALAAAKGEGEPQRASFDLPQLDVMLGGGVTRGTRALLVGRVGTGKTLMGLQFALAGVRAGEPTLFLGLRENAGQLVRKVAPFALGPELRAALDSGALALLRLPAIELDPDRLAVQLLETLDRTGARRLVIDSLAEVERAVNEQDRGRLTGYLAALLEALRARQITGLFIKESRQSPPVAIDFSEDPFATMAENVILVRQVELRSRQHRILSVLKMGFSDYDTTLREFVITPSDGIRVLAPFEADPTVLTSVSGRDERATDRSHAAKD</sequence>
<feature type="domain" description="KaiC" evidence="1">
    <location>
        <begin position="20"/>
        <end position="250"/>
    </location>
</feature>
<dbReference type="PROSITE" id="PS51146">
    <property type="entry name" value="KAIC"/>
    <property type="match status" value="2"/>
</dbReference>
<feature type="domain" description="KaiC" evidence="1">
    <location>
        <begin position="269"/>
        <end position="508"/>
    </location>
</feature>
<dbReference type="SUPFAM" id="SSF52540">
    <property type="entry name" value="P-loop containing nucleoside triphosphate hydrolases"/>
    <property type="match status" value="2"/>
</dbReference>
<organism evidence="2">
    <name type="scientific">uncultured Thermomicrobiales bacterium</name>
    <dbReference type="NCBI Taxonomy" id="1645740"/>
    <lineage>
        <taxon>Bacteria</taxon>
        <taxon>Pseudomonadati</taxon>
        <taxon>Thermomicrobiota</taxon>
        <taxon>Thermomicrobia</taxon>
        <taxon>Thermomicrobiales</taxon>
        <taxon>environmental samples</taxon>
    </lineage>
</organism>
<dbReference type="AlphaFoldDB" id="A0A6J4UUK0"/>
<dbReference type="InterPro" id="IPR027417">
    <property type="entry name" value="P-loop_NTPase"/>
</dbReference>
<dbReference type="InterPro" id="IPR014774">
    <property type="entry name" value="KaiC-like_dom"/>
</dbReference>
<evidence type="ECO:0000259" key="1">
    <source>
        <dbReference type="PROSITE" id="PS51146"/>
    </source>
</evidence>
<dbReference type="EMBL" id="CADCWN010000063">
    <property type="protein sequence ID" value="CAA9558834.1"/>
    <property type="molecule type" value="Genomic_DNA"/>
</dbReference>
<gene>
    <name evidence="2" type="ORF">AVDCRST_MAG18-906</name>
</gene>
<reference evidence="2" key="1">
    <citation type="submission" date="2020-02" db="EMBL/GenBank/DDBJ databases">
        <authorList>
            <person name="Meier V. D."/>
        </authorList>
    </citation>
    <scope>NUCLEOTIDE SEQUENCE</scope>
    <source>
        <strain evidence="2">AVDCRST_MAG18</strain>
    </source>
</reference>
<dbReference type="Pfam" id="PF06745">
    <property type="entry name" value="ATPase"/>
    <property type="match status" value="2"/>
</dbReference>
<dbReference type="SMART" id="SM00382">
    <property type="entry name" value="AAA"/>
    <property type="match status" value="2"/>
</dbReference>
<proteinExistence type="predicted"/>
<dbReference type="PANTHER" id="PTHR42926">
    <property type="match status" value="1"/>
</dbReference>
<dbReference type="PANTHER" id="PTHR42926:SF1">
    <property type="entry name" value="CIRCADIAN CLOCK OSCILLATOR PROTEIN KAIC 1"/>
    <property type="match status" value="1"/>
</dbReference>
<accession>A0A6J4UUK0</accession>
<dbReference type="InterPro" id="IPR010624">
    <property type="entry name" value="KaiC_dom"/>
</dbReference>
<dbReference type="InterPro" id="IPR003593">
    <property type="entry name" value="AAA+_ATPase"/>
</dbReference>
<dbReference type="GO" id="GO:0005524">
    <property type="term" value="F:ATP binding"/>
    <property type="evidence" value="ECO:0007669"/>
    <property type="project" value="InterPro"/>
</dbReference>
<dbReference type="Gene3D" id="3.40.50.300">
    <property type="entry name" value="P-loop containing nucleotide triphosphate hydrolases"/>
    <property type="match status" value="2"/>
</dbReference>
<dbReference type="InterPro" id="IPR051347">
    <property type="entry name" value="Circadian_clock_KaiC-rel"/>
</dbReference>
<name>A0A6J4UUK0_9BACT</name>
<evidence type="ECO:0000313" key="2">
    <source>
        <dbReference type="EMBL" id="CAA9558834.1"/>
    </source>
</evidence>
<protein>
    <recommendedName>
        <fullName evidence="1">KaiC domain-containing protein</fullName>
    </recommendedName>
</protein>